<gene>
    <name evidence="3" type="ORF">UY23_C0002G0035</name>
</gene>
<dbReference type="Gene3D" id="3.90.1200.10">
    <property type="match status" value="1"/>
</dbReference>
<dbReference type="SUPFAM" id="SSF56112">
    <property type="entry name" value="Protein kinase-like (PK-like)"/>
    <property type="match status" value="1"/>
</dbReference>
<dbReference type="Gene3D" id="3.30.200.20">
    <property type="entry name" value="Phosphorylase Kinase, domain 1"/>
    <property type="match status" value="1"/>
</dbReference>
<comment type="similarity">
    <text evidence="1">Belongs to the pseudomonas-type ThrB family.</text>
</comment>
<evidence type="ECO:0000313" key="3">
    <source>
        <dbReference type="EMBL" id="KKU91296.1"/>
    </source>
</evidence>
<evidence type="ECO:0000313" key="4">
    <source>
        <dbReference type="Proteomes" id="UP000034956"/>
    </source>
</evidence>
<proteinExistence type="inferred from homology"/>
<dbReference type="InterPro" id="IPR011009">
    <property type="entry name" value="Kinase-like_dom_sf"/>
</dbReference>
<dbReference type="InterPro" id="IPR050249">
    <property type="entry name" value="Pseudomonas-type_ThrB"/>
</dbReference>
<protein>
    <recommendedName>
        <fullName evidence="2">Aminoglycoside phosphotransferase domain-containing protein</fullName>
    </recommendedName>
</protein>
<sequence length="326" mass="37894">MRHINFFSKIEYQEIADVFGLGNIKKIEHFKQGLAAPKALVKTTNGSYVIAKYKIGKGENFKNKPRKSILHEINLLTSLKDLPVPKYLAYKDGKRLLDFKGFGVTVYKYLDGHITNTINEKKAFALGNFLGGFQRQKKRFRGKFADRYKFYDFSISRMKFMKPYAYNQTHKELKAVVKEVERGVILNRLGKNLPRGPIHVDIKSDNELFRGDKLTGIIDFGNFYIGPLILDVGKAIVFNCVKRGKLDGKLVRSFLRGYEKQRLLKRQEINYLKKSILYSIYSHIWLDLYHVPLKLVPETHTLYFVRAFLPAIRDLDKNENFIAEIL</sequence>
<name>A0A0G1UAU3_9BACT</name>
<dbReference type="EMBL" id="LCPF01000002">
    <property type="protein sequence ID" value="KKU91296.1"/>
    <property type="molecule type" value="Genomic_DNA"/>
</dbReference>
<dbReference type="InterPro" id="IPR002575">
    <property type="entry name" value="Aminoglycoside_PTrfase"/>
</dbReference>
<dbReference type="PANTHER" id="PTHR21064:SF6">
    <property type="entry name" value="AMINOGLYCOSIDE PHOSPHOTRANSFERASE DOMAIN-CONTAINING PROTEIN"/>
    <property type="match status" value="1"/>
</dbReference>
<evidence type="ECO:0000259" key="2">
    <source>
        <dbReference type="Pfam" id="PF01636"/>
    </source>
</evidence>
<reference evidence="3 4" key="1">
    <citation type="journal article" date="2015" name="Nature">
        <title>rRNA introns, odd ribosomes, and small enigmatic genomes across a large radiation of phyla.</title>
        <authorList>
            <person name="Brown C.T."/>
            <person name="Hug L.A."/>
            <person name="Thomas B.C."/>
            <person name="Sharon I."/>
            <person name="Castelle C.J."/>
            <person name="Singh A."/>
            <person name="Wilkins M.J."/>
            <person name="Williams K.H."/>
            <person name="Banfield J.F."/>
        </authorList>
    </citation>
    <scope>NUCLEOTIDE SEQUENCE [LARGE SCALE GENOMIC DNA]</scope>
</reference>
<dbReference type="Pfam" id="PF01636">
    <property type="entry name" value="APH"/>
    <property type="match status" value="1"/>
</dbReference>
<dbReference type="PANTHER" id="PTHR21064">
    <property type="entry name" value="AMINOGLYCOSIDE PHOSPHOTRANSFERASE DOMAIN-CONTAINING PROTEIN-RELATED"/>
    <property type="match status" value="1"/>
</dbReference>
<accession>A0A0G1UAU3</accession>
<feature type="domain" description="Aminoglycoside phosphotransferase" evidence="2">
    <location>
        <begin position="27"/>
        <end position="259"/>
    </location>
</feature>
<dbReference type="GO" id="GO:0019202">
    <property type="term" value="F:amino acid kinase activity"/>
    <property type="evidence" value="ECO:0007669"/>
    <property type="project" value="TreeGrafter"/>
</dbReference>
<comment type="caution">
    <text evidence="3">The sequence shown here is derived from an EMBL/GenBank/DDBJ whole genome shotgun (WGS) entry which is preliminary data.</text>
</comment>
<dbReference type="AlphaFoldDB" id="A0A0G1UAU3"/>
<dbReference type="Proteomes" id="UP000034956">
    <property type="component" value="Unassembled WGS sequence"/>
</dbReference>
<evidence type="ECO:0000256" key="1">
    <source>
        <dbReference type="ARBA" id="ARBA00038240"/>
    </source>
</evidence>
<organism evidence="3 4">
    <name type="scientific">Candidatus Jorgensenbacteria bacterium GW2011_GWA1_48_11</name>
    <dbReference type="NCBI Taxonomy" id="1618660"/>
    <lineage>
        <taxon>Bacteria</taxon>
        <taxon>Candidatus Joergenseniibacteriota</taxon>
    </lineage>
</organism>